<sequence>MPVLISDANVLIDMEVGELLQLMFSLPHEFATPDILYADELEEHHPYLPQLGLQLRQLDGDRVNSAMDYHHRSLAENMRWHSRSASTSVRARCRRPPIAR</sequence>
<evidence type="ECO:0000313" key="1">
    <source>
        <dbReference type="EMBL" id="TQE98339.1"/>
    </source>
</evidence>
<name>A0A540VNK2_9GAMM</name>
<organism evidence="1 2">
    <name type="scientific">Spiribacter salinus</name>
    <dbReference type="NCBI Taxonomy" id="1335746"/>
    <lineage>
        <taxon>Bacteria</taxon>
        <taxon>Pseudomonadati</taxon>
        <taxon>Pseudomonadota</taxon>
        <taxon>Gammaproteobacteria</taxon>
        <taxon>Chromatiales</taxon>
        <taxon>Ectothiorhodospiraceae</taxon>
        <taxon>Spiribacter</taxon>
    </lineage>
</organism>
<gene>
    <name evidence="1" type="ORF">FKY71_14345</name>
</gene>
<proteinExistence type="predicted"/>
<dbReference type="Proteomes" id="UP000315400">
    <property type="component" value="Unassembled WGS sequence"/>
</dbReference>
<dbReference type="EMBL" id="VIFK01000221">
    <property type="protein sequence ID" value="TQE98339.1"/>
    <property type="molecule type" value="Genomic_DNA"/>
</dbReference>
<evidence type="ECO:0008006" key="3">
    <source>
        <dbReference type="Google" id="ProtNLM"/>
    </source>
</evidence>
<dbReference type="AlphaFoldDB" id="A0A540VNK2"/>
<protein>
    <recommendedName>
        <fullName evidence="3">DUF3368 domain-containing protein</fullName>
    </recommendedName>
</protein>
<evidence type="ECO:0000313" key="2">
    <source>
        <dbReference type="Proteomes" id="UP000315400"/>
    </source>
</evidence>
<reference evidence="1 2" key="1">
    <citation type="submission" date="2019-06" db="EMBL/GenBank/DDBJ databases">
        <title>Metagenome assembled Genome of Spiribacter salinus SL48-SHIP from the microbial mat of Salt Lake 48 (Novosibirsk region, Russia).</title>
        <authorList>
            <person name="Shipova A."/>
            <person name="Rozanov A.S."/>
            <person name="Bryanskaya A.V."/>
            <person name="Peltek S.E."/>
        </authorList>
    </citation>
    <scope>NUCLEOTIDE SEQUENCE [LARGE SCALE GENOMIC DNA]</scope>
    <source>
        <strain evidence="1">SL48-SHIP-2</strain>
    </source>
</reference>
<accession>A0A540VNK2</accession>
<comment type="caution">
    <text evidence="1">The sequence shown here is derived from an EMBL/GenBank/DDBJ whole genome shotgun (WGS) entry which is preliminary data.</text>
</comment>